<gene>
    <name evidence="10" type="ORF">BDD14_3425</name>
</gene>
<dbReference type="InterPro" id="IPR011583">
    <property type="entry name" value="Chitinase_II/V-like_cat"/>
</dbReference>
<evidence type="ECO:0000256" key="4">
    <source>
        <dbReference type="ARBA" id="ARBA00023024"/>
    </source>
</evidence>
<dbReference type="SUPFAM" id="SSF51445">
    <property type="entry name" value="(Trans)glycosidases"/>
    <property type="match status" value="1"/>
</dbReference>
<evidence type="ECO:0000313" key="10">
    <source>
        <dbReference type="EMBL" id="RZU41888.1"/>
    </source>
</evidence>
<evidence type="ECO:0000256" key="7">
    <source>
        <dbReference type="RuleBase" id="RU004453"/>
    </source>
</evidence>
<dbReference type="Proteomes" id="UP000292958">
    <property type="component" value="Unassembled WGS sequence"/>
</dbReference>
<dbReference type="GO" id="GO:0008061">
    <property type="term" value="F:chitin binding"/>
    <property type="evidence" value="ECO:0007669"/>
    <property type="project" value="InterPro"/>
</dbReference>
<feature type="domain" description="GH18" evidence="9">
    <location>
        <begin position="42"/>
        <end position="386"/>
    </location>
</feature>
<keyword evidence="8" id="KW-0732">Signal</keyword>
<keyword evidence="4" id="KW-0119">Carbohydrate metabolism</keyword>
<dbReference type="PROSITE" id="PS51910">
    <property type="entry name" value="GH18_2"/>
    <property type="match status" value="1"/>
</dbReference>
<comment type="similarity">
    <text evidence="7">Belongs to the glycosyl hydrolase 18 family.</text>
</comment>
<dbReference type="Pfam" id="PF00704">
    <property type="entry name" value="Glyco_hydro_18"/>
    <property type="match status" value="1"/>
</dbReference>
<name>A0A4Q7YW51_9BACT</name>
<organism evidence="10 11">
    <name type="scientific">Edaphobacter modestus</name>
    <dbReference type="NCBI Taxonomy" id="388466"/>
    <lineage>
        <taxon>Bacteria</taxon>
        <taxon>Pseudomonadati</taxon>
        <taxon>Acidobacteriota</taxon>
        <taxon>Terriglobia</taxon>
        <taxon>Terriglobales</taxon>
        <taxon>Acidobacteriaceae</taxon>
        <taxon>Edaphobacter</taxon>
    </lineage>
</organism>
<keyword evidence="4" id="KW-0146">Chitin degradation</keyword>
<comment type="catalytic activity">
    <reaction evidence="1">
        <text>Random endo-hydrolysis of N-acetyl-beta-D-glucosaminide (1-&gt;4)-beta-linkages in chitin and chitodextrins.</text>
        <dbReference type="EC" id="3.2.1.14"/>
    </reaction>
</comment>
<dbReference type="InterPro" id="IPR017853">
    <property type="entry name" value="GH"/>
</dbReference>
<dbReference type="InterPro" id="IPR001579">
    <property type="entry name" value="Glyco_hydro_18_chit_AS"/>
</dbReference>
<dbReference type="PANTHER" id="PTHR11177">
    <property type="entry name" value="CHITINASE"/>
    <property type="match status" value="1"/>
</dbReference>
<evidence type="ECO:0000256" key="3">
    <source>
        <dbReference type="ARBA" id="ARBA00022801"/>
    </source>
</evidence>
<evidence type="ECO:0000256" key="1">
    <source>
        <dbReference type="ARBA" id="ARBA00000822"/>
    </source>
</evidence>
<keyword evidence="4" id="KW-0624">Polysaccharide degradation</keyword>
<proteinExistence type="inferred from homology"/>
<dbReference type="AlphaFoldDB" id="A0A4Q7YW51"/>
<sequence>MRLTFLWFRRLMFALLALCCVPAPCSMPESSAVSANSAPASREIIAYIFPQDRILEPNEINARRLTRINYAFANIKNGEIIEGFPHDAENFAVLNVLKRTNPALKLLVSVGGWTWSGGFSDAALTPRSRARFIASAVSFIERYKLDGLDVDWEYPDQPGNGNTFRPEDKQNYTLLLAELRQRFDREQTRLHRRLYISIATGASSKFLQHTEMDKVQRYVDTVNLMTYDFYVGGPSTGHDAPLFRNPADPKHVSVDRSVTEYMQAGVPERKIVLGVPFYGRSWGEVPNKNHGLFQPGKAARGVHFSYPDLPNLLATGFVRYWDAEASAPYLYNPQSHIFVTYEDPQSLAAKCSYVTQHKLGGIMFWEYSNDSTGILLKAVHAGLTPVATASSKGN</sequence>
<dbReference type="SUPFAM" id="SSF54556">
    <property type="entry name" value="Chitinase insertion domain"/>
    <property type="match status" value="1"/>
</dbReference>
<dbReference type="InterPro" id="IPR050314">
    <property type="entry name" value="Glycosyl_Hydrlase_18"/>
</dbReference>
<evidence type="ECO:0000313" key="11">
    <source>
        <dbReference type="Proteomes" id="UP000292958"/>
    </source>
</evidence>
<dbReference type="GO" id="GO:0008843">
    <property type="term" value="F:endochitinase activity"/>
    <property type="evidence" value="ECO:0007669"/>
    <property type="project" value="UniProtKB-EC"/>
</dbReference>
<evidence type="ECO:0000256" key="2">
    <source>
        <dbReference type="ARBA" id="ARBA00012729"/>
    </source>
</evidence>
<dbReference type="Gene3D" id="3.20.20.80">
    <property type="entry name" value="Glycosidases"/>
    <property type="match status" value="1"/>
</dbReference>
<protein>
    <recommendedName>
        <fullName evidence="2">chitinase</fullName>
        <ecNumber evidence="2">3.2.1.14</ecNumber>
    </recommendedName>
</protein>
<accession>A0A4Q7YW51</accession>
<dbReference type="GO" id="GO:0006032">
    <property type="term" value="P:chitin catabolic process"/>
    <property type="evidence" value="ECO:0007669"/>
    <property type="project" value="UniProtKB-KW"/>
</dbReference>
<dbReference type="CDD" id="cd06548">
    <property type="entry name" value="GH18_chitinase"/>
    <property type="match status" value="1"/>
</dbReference>
<dbReference type="OrthoDB" id="9775889at2"/>
<evidence type="ECO:0000259" key="9">
    <source>
        <dbReference type="PROSITE" id="PS51910"/>
    </source>
</evidence>
<comment type="caution">
    <text evidence="10">The sequence shown here is derived from an EMBL/GenBank/DDBJ whole genome shotgun (WGS) entry which is preliminary data.</text>
</comment>
<keyword evidence="11" id="KW-1185">Reference proteome</keyword>
<dbReference type="EMBL" id="SHKW01000001">
    <property type="protein sequence ID" value="RZU41888.1"/>
    <property type="molecule type" value="Genomic_DNA"/>
</dbReference>
<dbReference type="PROSITE" id="PS01095">
    <property type="entry name" value="GH18_1"/>
    <property type="match status" value="1"/>
</dbReference>
<dbReference type="PANTHER" id="PTHR11177:SF317">
    <property type="entry name" value="CHITINASE 12-RELATED"/>
    <property type="match status" value="1"/>
</dbReference>
<evidence type="ECO:0000256" key="6">
    <source>
        <dbReference type="RuleBase" id="RU000489"/>
    </source>
</evidence>
<dbReference type="InterPro" id="IPR001223">
    <property type="entry name" value="Glyco_hydro18_cat"/>
</dbReference>
<feature type="chain" id="PRO_5020769523" description="chitinase" evidence="8">
    <location>
        <begin position="26"/>
        <end position="394"/>
    </location>
</feature>
<dbReference type="InterPro" id="IPR029070">
    <property type="entry name" value="Chitinase_insertion_sf"/>
</dbReference>
<dbReference type="Gene3D" id="3.10.50.10">
    <property type="match status" value="1"/>
</dbReference>
<feature type="signal peptide" evidence="8">
    <location>
        <begin position="1"/>
        <end position="25"/>
    </location>
</feature>
<dbReference type="EC" id="3.2.1.14" evidence="2"/>
<evidence type="ECO:0000256" key="5">
    <source>
        <dbReference type="ARBA" id="ARBA00023295"/>
    </source>
</evidence>
<evidence type="ECO:0000256" key="8">
    <source>
        <dbReference type="SAM" id="SignalP"/>
    </source>
</evidence>
<keyword evidence="5 6" id="KW-0326">Glycosidase</keyword>
<dbReference type="SMART" id="SM00636">
    <property type="entry name" value="Glyco_18"/>
    <property type="match status" value="1"/>
</dbReference>
<dbReference type="GO" id="GO:0005975">
    <property type="term" value="P:carbohydrate metabolic process"/>
    <property type="evidence" value="ECO:0007669"/>
    <property type="project" value="InterPro"/>
</dbReference>
<keyword evidence="3 6" id="KW-0378">Hydrolase</keyword>
<reference evidence="10 11" key="1">
    <citation type="submission" date="2019-02" db="EMBL/GenBank/DDBJ databases">
        <title>Genomic Encyclopedia of Archaeal and Bacterial Type Strains, Phase II (KMG-II): from individual species to whole genera.</title>
        <authorList>
            <person name="Goeker M."/>
        </authorList>
    </citation>
    <scope>NUCLEOTIDE SEQUENCE [LARGE SCALE GENOMIC DNA]</scope>
    <source>
        <strain evidence="10 11">DSM 18101</strain>
    </source>
</reference>